<dbReference type="Proteomes" id="UP001499990">
    <property type="component" value="Unassembled WGS sequence"/>
</dbReference>
<comment type="catalytic activity">
    <reaction evidence="2">
        <text>a quinone + NADH + 5 H(+)(in) = a quinol + NAD(+) + 4 H(+)(out)</text>
        <dbReference type="Rhea" id="RHEA:57888"/>
        <dbReference type="ChEBI" id="CHEBI:15378"/>
        <dbReference type="ChEBI" id="CHEBI:24646"/>
        <dbReference type="ChEBI" id="CHEBI:57540"/>
        <dbReference type="ChEBI" id="CHEBI:57945"/>
        <dbReference type="ChEBI" id="CHEBI:132124"/>
    </reaction>
</comment>
<feature type="transmembrane region" description="Helical" evidence="2">
    <location>
        <begin position="51"/>
        <end position="69"/>
    </location>
</feature>
<name>A0ABP6SE06_9ACTN</name>
<evidence type="ECO:0000256" key="2">
    <source>
        <dbReference type="RuleBase" id="RU004429"/>
    </source>
</evidence>
<feature type="transmembrane region" description="Helical" evidence="2">
    <location>
        <begin position="26"/>
        <end position="44"/>
    </location>
</feature>
<accession>A0ABP6SE06</accession>
<sequence>MMLAAQGAARLAAEGNGFLSPTGVEVAFLLVGIATLGAAVITVSTRQLVHAALWLVVTLGGLAVEYLLLTAEFIAWVQVLIYVGSVVVLLLFGLMLTKAPIGRSPDADSGNRPAAVAVAVAAAGALVWVVVDAFRTTWINLDGPAQGSTRVSGEILFRHWVLPFEALSVLLLAALVGAIVLSRKSGKEQR</sequence>
<keyword evidence="2" id="KW-0520">NAD</keyword>
<evidence type="ECO:0000256" key="1">
    <source>
        <dbReference type="ARBA" id="ARBA00005698"/>
    </source>
</evidence>
<comment type="subcellular location">
    <subcellularLocation>
        <location evidence="2">Cell membrane</location>
        <topology evidence="2">Multi-pass membrane protein</topology>
    </subcellularLocation>
</comment>
<comment type="similarity">
    <text evidence="1 2">Belongs to the complex I subunit 6 family.</text>
</comment>
<keyword evidence="2" id="KW-0812">Transmembrane</keyword>
<comment type="function">
    <text evidence="2">NDH-1 shuttles electrons from NADH, via FMN and iron-sulfur (Fe-S) centers, to quinones in the respiratory chain. Couples the redox reaction to proton translocation (for every two electrons transferred, four hydrogen ions are translocated across the cytoplasmic membrane), and thus conserves the redox energy in a proton gradient.</text>
</comment>
<dbReference type="RefSeq" id="WP_345038936.1">
    <property type="nucleotide sequence ID" value="NZ_BAAAYL010000001.1"/>
</dbReference>
<feature type="transmembrane region" description="Helical" evidence="2">
    <location>
        <begin position="75"/>
        <end position="94"/>
    </location>
</feature>
<protein>
    <recommendedName>
        <fullName evidence="2">NADH-quinone oxidoreductase subunit J</fullName>
        <ecNumber evidence="2">7.1.1.-</ecNumber>
    </recommendedName>
</protein>
<keyword evidence="2" id="KW-0472">Membrane</keyword>
<dbReference type="EC" id="7.1.1.-" evidence="2"/>
<keyword evidence="4" id="KW-1185">Reference proteome</keyword>
<dbReference type="PANTHER" id="PTHR33269:SF17">
    <property type="entry name" value="NADH-UBIQUINONE OXIDOREDUCTASE CHAIN 6"/>
    <property type="match status" value="1"/>
</dbReference>
<dbReference type="Gene3D" id="1.20.120.1200">
    <property type="entry name" value="NADH-ubiquinone/plastoquinone oxidoreductase chain 6, subunit NuoJ"/>
    <property type="match status" value="1"/>
</dbReference>
<feature type="transmembrane region" description="Helical" evidence="2">
    <location>
        <begin position="114"/>
        <end position="131"/>
    </location>
</feature>
<dbReference type="EMBL" id="BAAAYL010000001">
    <property type="protein sequence ID" value="GAA3374186.1"/>
    <property type="molecule type" value="Genomic_DNA"/>
</dbReference>
<keyword evidence="2" id="KW-1003">Cell membrane</keyword>
<evidence type="ECO:0000313" key="4">
    <source>
        <dbReference type="Proteomes" id="UP001499990"/>
    </source>
</evidence>
<dbReference type="Pfam" id="PF00499">
    <property type="entry name" value="Oxidored_q3"/>
    <property type="match status" value="1"/>
</dbReference>
<proteinExistence type="inferred from homology"/>
<feature type="transmembrane region" description="Helical" evidence="2">
    <location>
        <begin position="160"/>
        <end position="181"/>
    </location>
</feature>
<dbReference type="InterPro" id="IPR001457">
    <property type="entry name" value="NADH_UbQ/plastoQ_OxRdtase_su6"/>
</dbReference>
<keyword evidence="2" id="KW-1133">Transmembrane helix</keyword>
<organism evidence="3 4">
    <name type="scientific">Streptomyces sannanensis</name>
    <dbReference type="NCBI Taxonomy" id="285536"/>
    <lineage>
        <taxon>Bacteria</taxon>
        <taxon>Bacillati</taxon>
        <taxon>Actinomycetota</taxon>
        <taxon>Actinomycetes</taxon>
        <taxon>Kitasatosporales</taxon>
        <taxon>Streptomycetaceae</taxon>
        <taxon>Streptomyces</taxon>
    </lineage>
</organism>
<evidence type="ECO:0000313" key="3">
    <source>
        <dbReference type="EMBL" id="GAA3374186.1"/>
    </source>
</evidence>
<gene>
    <name evidence="3" type="ORF">GCM10020367_37080</name>
</gene>
<keyword evidence="2" id="KW-0874">Quinone</keyword>
<dbReference type="PANTHER" id="PTHR33269">
    <property type="entry name" value="NADH-UBIQUINONE OXIDOREDUCTASE CHAIN 6"/>
    <property type="match status" value="1"/>
</dbReference>
<comment type="caution">
    <text evidence="3">The sequence shown here is derived from an EMBL/GenBank/DDBJ whole genome shotgun (WGS) entry which is preliminary data.</text>
</comment>
<reference evidence="4" key="1">
    <citation type="journal article" date="2019" name="Int. J. Syst. Evol. Microbiol.">
        <title>The Global Catalogue of Microorganisms (GCM) 10K type strain sequencing project: providing services to taxonomists for standard genome sequencing and annotation.</title>
        <authorList>
            <consortium name="The Broad Institute Genomics Platform"/>
            <consortium name="The Broad Institute Genome Sequencing Center for Infectious Disease"/>
            <person name="Wu L."/>
            <person name="Ma J."/>
        </authorList>
    </citation>
    <scope>NUCLEOTIDE SEQUENCE [LARGE SCALE GENOMIC DNA]</scope>
    <source>
        <strain evidence="4">JCM 9651</strain>
    </source>
</reference>
<dbReference type="InterPro" id="IPR042106">
    <property type="entry name" value="Nuo/plastoQ_OxRdtase_6_NuoJ"/>
</dbReference>